<gene>
    <name evidence="2" type="ORF">VP01_1463g2</name>
</gene>
<comment type="caution">
    <text evidence="2">The sequence shown here is derived from an EMBL/GenBank/DDBJ whole genome shotgun (WGS) entry which is preliminary data.</text>
</comment>
<dbReference type="Proteomes" id="UP000037035">
    <property type="component" value="Unassembled WGS sequence"/>
</dbReference>
<dbReference type="VEuPathDB" id="FungiDB:VP01_1463g2"/>
<keyword evidence="3" id="KW-1185">Reference proteome</keyword>
<name>A0A0L6VJS9_9BASI</name>
<dbReference type="OrthoDB" id="2504819at2759"/>
<evidence type="ECO:0000313" key="3">
    <source>
        <dbReference type="Proteomes" id="UP000037035"/>
    </source>
</evidence>
<proteinExistence type="predicted"/>
<feature type="region of interest" description="Disordered" evidence="1">
    <location>
        <begin position="46"/>
        <end position="72"/>
    </location>
</feature>
<evidence type="ECO:0000256" key="1">
    <source>
        <dbReference type="SAM" id="MobiDB-lite"/>
    </source>
</evidence>
<protein>
    <submittedName>
        <fullName evidence="2">Uncharacterized protein</fullName>
    </submittedName>
</protein>
<reference evidence="2 3" key="1">
    <citation type="submission" date="2015-08" db="EMBL/GenBank/DDBJ databases">
        <title>Next Generation Sequencing and Analysis of the Genome of Puccinia sorghi L Schw, the Causal Agent of Maize Common Rust.</title>
        <authorList>
            <person name="Rochi L."/>
            <person name="Burguener G."/>
            <person name="Darino M."/>
            <person name="Turjanski A."/>
            <person name="Kreff E."/>
            <person name="Dieguez M.J."/>
            <person name="Sacco F."/>
        </authorList>
    </citation>
    <scope>NUCLEOTIDE SEQUENCE [LARGE SCALE GENOMIC DNA]</scope>
    <source>
        <strain evidence="2 3">RO10H11247</strain>
    </source>
</reference>
<dbReference type="AlphaFoldDB" id="A0A0L6VJS9"/>
<dbReference type="EMBL" id="LAVV01005154">
    <property type="protein sequence ID" value="KNZ61018.1"/>
    <property type="molecule type" value="Genomic_DNA"/>
</dbReference>
<feature type="compositionally biased region" description="Polar residues" evidence="1">
    <location>
        <begin position="46"/>
        <end position="65"/>
    </location>
</feature>
<organism evidence="2 3">
    <name type="scientific">Puccinia sorghi</name>
    <dbReference type="NCBI Taxonomy" id="27349"/>
    <lineage>
        <taxon>Eukaryota</taxon>
        <taxon>Fungi</taxon>
        <taxon>Dikarya</taxon>
        <taxon>Basidiomycota</taxon>
        <taxon>Pucciniomycotina</taxon>
        <taxon>Pucciniomycetes</taxon>
        <taxon>Pucciniales</taxon>
        <taxon>Pucciniaceae</taxon>
        <taxon>Puccinia</taxon>
    </lineage>
</organism>
<evidence type="ECO:0000313" key="2">
    <source>
        <dbReference type="EMBL" id="KNZ61018.1"/>
    </source>
</evidence>
<accession>A0A0L6VJS9</accession>
<sequence length="232" mass="26174">MSQLAELTVTNNNDKFSSGFPETSETAVILKAFERKLLIRLNQLSQSSNEPHPSTFHHSSATLNDQNEHQPRSIGPEGIVGFKRRLIQEQTFVCPPTPPPFPRCSMKSHSTLFLDPLQVPTSDSLLAGMSMSQSIKLQEQNLFRERELATTESLSRLNLGSSGLNDRTCEPHVEEANELEKRCHEKNEEEDEDEIILSENDRPDVERAWELAYQAGFTRGPGDMPERMLPAD</sequence>